<dbReference type="PANTHER" id="PTHR40074">
    <property type="entry name" value="O-ACETYLTRANSFERASE WECH"/>
    <property type="match status" value="1"/>
</dbReference>
<dbReference type="GeneID" id="57477295"/>
<accession>A0A2C9EQV8</accession>
<protein>
    <submittedName>
        <fullName evidence="9">Acyltransferase family protein</fullName>
    </submittedName>
</protein>
<keyword evidence="3" id="KW-1003">Cell membrane</keyword>
<dbReference type="HOGENOM" id="CLU_055093_3_1_6"/>
<evidence type="ECO:0000313" key="9">
    <source>
        <dbReference type="EMBL" id="AGL86050.1"/>
    </source>
</evidence>
<evidence type="ECO:0000256" key="1">
    <source>
        <dbReference type="ARBA" id="ARBA00004651"/>
    </source>
</evidence>
<feature type="transmembrane region" description="Helical" evidence="7">
    <location>
        <begin position="241"/>
        <end position="262"/>
    </location>
</feature>
<organism evidence="9 10">
    <name type="scientific">Pseudomonas protegens (strain DSM 19095 / LMG 27888 / CFBP 6595 / CHA0)</name>
    <dbReference type="NCBI Taxonomy" id="1124983"/>
    <lineage>
        <taxon>Bacteria</taxon>
        <taxon>Pseudomonadati</taxon>
        <taxon>Pseudomonadota</taxon>
        <taxon>Gammaproteobacteria</taxon>
        <taxon>Pseudomonadales</taxon>
        <taxon>Pseudomonadaceae</taxon>
        <taxon>Pseudomonas</taxon>
    </lineage>
</organism>
<comment type="similarity">
    <text evidence="2">Belongs to the acyltransferase 3 family.</text>
</comment>
<dbReference type="PANTHER" id="PTHR40074:SF2">
    <property type="entry name" value="O-ACETYLTRANSFERASE WECH"/>
    <property type="match status" value="1"/>
</dbReference>
<evidence type="ECO:0000256" key="6">
    <source>
        <dbReference type="ARBA" id="ARBA00023136"/>
    </source>
</evidence>
<keyword evidence="9" id="KW-0012">Acyltransferase</keyword>
<dbReference type="eggNOG" id="COG1835">
    <property type="taxonomic scope" value="Bacteria"/>
</dbReference>
<evidence type="ECO:0000256" key="4">
    <source>
        <dbReference type="ARBA" id="ARBA00022692"/>
    </source>
</evidence>
<keyword evidence="5 7" id="KW-1133">Transmembrane helix</keyword>
<dbReference type="GO" id="GO:0016413">
    <property type="term" value="F:O-acetyltransferase activity"/>
    <property type="evidence" value="ECO:0007669"/>
    <property type="project" value="TreeGrafter"/>
</dbReference>
<feature type="transmembrane region" description="Helical" evidence="7">
    <location>
        <begin position="140"/>
        <end position="158"/>
    </location>
</feature>
<sequence>MPKVLNANLDALKVLLAVMVVALHCKLLGGNYTWVGYLLCNGLFRVAVPTFFIINGYYLFQTLESGHSFAQWFKRGLLLYLFWMLVYSPQYIDPSTIASLGGVLGVVKKLLIGYFHLWYLVGMLGGAAMLLVLRRWRSSALIGLALTAFLIGLGLQYARVYYELPNGFLQHFNQNDYTARNFLFMGFPFMAIGFLCARHRLAERLSRRGVCCWLVLGLGLILAEAALNFALRADVEQNFDFLASLLVIAPALFLLPQVYFRASHSNFAAKLSSAVYYVHPWFIFGALSLGMPYGNGMAGLVLLLAFGVAPLLIMVSRRVRFIL</sequence>
<evidence type="ECO:0000256" key="5">
    <source>
        <dbReference type="ARBA" id="ARBA00022989"/>
    </source>
</evidence>
<dbReference type="RefSeq" id="WP_015636518.1">
    <property type="nucleotide sequence ID" value="NC_021237.1"/>
</dbReference>
<dbReference type="EMBL" id="CP003190">
    <property type="protein sequence ID" value="AGL86050.1"/>
    <property type="molecule type" value="Genomic_DNA"/>
</dbReference>
<feature type="domain" description="Acyltransferase 3" evidence="8">
    <location>
        <begin position="6"/>
        <end position="313"/>
    </location>
</feature>
<comment type="subcellular location">
    <subcellularLocation>
        <location evidence="1">Cell membrane</location>
        <topology evidence="1">Multi-pass membrane protein</topology>
    </subcellularLocation>
</comment>
<dbReference type="Pfam" id="PF01757">
    <property type="entry name" value="Acyl_transf_3"/>
    <property type="match status" value="1"/>
</dbReference>
<feature type="transmembrane region" description="Helical" evidence="7">
    <location>
        <begin position="112"/>
        <end position="133"/>
    </location>
</feature>
<name>A0A2C9EQV8_PSEPH</name>
<dbReference type="GO" id="GO:0009246">
    <property type="term" value="P:enterobacterial common antigen biosynthetic process"/>
    <property type="evidence" value="ECO:0007669"/>
    <property type="project" value="TreeGrafter"/>
</dbReference>
<dbReference type="Proteomes" id="UP000013940">
    <property type="component" value="Chromosome"/>
</dbReference>
<reference evidence="10" key="1">
    <citation type="journal article" date="2014" name="Genome Announc.">
        <title>Full-genome sequence of the plant growth-promoting bacterium Pseudomonas protegens CHA0.</title>
        <authorList>
            <person name="Jousset A."/>
            <person name="Schuldes J."/>
            <person name="Keel C."/>
            <person name="Maurhofer M."/>
            <person name="Daniel R."/>
            <person name="Scheu S."/>
            <person name="Thuermer A."/>
        </authorList>
    </citation>
    <scope>NUCLEOTIDE SEQUENCE [LARGE SCALE GENOMIC DNA]</scope>
    <source>
        <strain evidence="10">DSM 19095 / LMG 27888 / CFBP 6595 / CHA0</strain>
    </source>
</reference>
<dbReference type="InterPro" id="IPR002656">
    <property type="entry name" value="Acyl_transf_3_dom"/>
</dbReference>
<proteinExistence type="inferred from homology"/>
<feature type="transmembrane region" description="Helical" evidence="7">
    <location>
        <begin position="72"/>
        <end position="92"/>
    </location>
</feature>
<dbReference type="GO" id="GO:0005886">
    <property type="term" value="C:plasma membrane"/>
    <property type="evidence" value="ECO:0007669"/>
    <property type="project" value="UniProtKB-SubCell"/>
</dbReference>
<feature type="transmembrane region" description="Helical" evidence="7">
    <location>
        <begin position="35"/>
        <end position="60"/>
    </location>
</feature>
<feature type="transmembrane region" description="Helical" evidence="7">
    <location>
        <begin position="297"/>
        <end position="315"/>
    </location>
</feature>
<evidence type="ECO:0000256" key="7">
    <source>
        <dbReference type="SAM" id="Phobius"/>
    </source>
</evidence>
<evidence type="ECO:0000259" key="8">
    <source>
        <dbReference type="Pfam" id="PF01757"/>
    </source>
</evidence>
<evidence type="ECO:0000256" key="3">
    <source>
        <dbReference type="ARBA" id="ARBA00022475"/>
    </source>
</evidence>
<feature type="transmembrane region" description="Helical" evidence="7">
    <location>
        <begin position="209"/>
        <end position="229"/>
    </location>
</feature>
<feature type="transmembrane region" description="Helical" evidence="7">
    <location>
        <begin position="12"/>
        <end position="29"/>
    </location>
</feature>
<evidence type="ECO:0000256" key="2">
    <source>
        <dbReference type="ARBA" id="ARBA00007400"/>
    </source>
</evidence>
<gene>
    <name evidence="9" type="ORF">PFLCHA0_c42910</name>
</gene>
<dbReference type="KEGG" id="pprc:PFLCHA0_c42910"/>
<evidence type="ECO:0000313" key="10">
    <source>
        <dbReference type="Proteomes" id="UP000013940"/>
    </source>
</evidence>
<keyword evidence="9" id="KW-0808">Transferase</keyword>
<feature type="transmembrane region" description="Helical" evidence="7">
    <location>
        <begin position="274"/>
        <end position="291"/>
    </location>
</feature>
<dbReference type="AlphaFoldDB" id="A0A2C9EQV8"/>
<keyword evidence="4 7" id="KW-0812">Transmembrane</keyword>
<feature type="transmembrane region" description="Helical" evidence="7">
    <location>
        <begin position="178"/>
        <end position="197"/>
    </location>
</feature>
<keyword evidence="6 7" id="KW-0472">Membrane</keyword>